<accession>A0A6H0DYB6</accession>
<dbReference type="RefSeq" id="WP_167812826.1">
    <property type="nucleotide sequence ID" value="NZ_CP042301.2"/>
</dbReference>
<gene>
    <name evidence="1" type="ORF">FQ775_23860</name>
</gene>
<protein>
    <submittedName>
        <fullName evidence="1">Uncharacterized protein</fullName>
    </submittedName>
</protein>
<dbReference type="KEGG" id="niy:FQ775_23860"/>
<evidence type="ECO:0000313" key="1">
    <source>
        <dbReference type="EMBL" id="QIS94641.1"/>
    </source>
</evidence>
<dbReference type="AlphaFoldDB" id="A0A6H0DYB6"/>
<organism evidence="1 2">
    <name type="scientific">Nitratireductor mangrovi</name>
    <dbReference type="NCBI Taxonomy" id="2599600"/>
    <lineage>
        <taxon>Bacteria</taxon>
        <taxon>Pseudomonadati</taxon>
        <taxon>Pseudomonadota</taxon>
        <taxon>Alphaproteobacteria</taxon>
        <taxon>Hyphomicrobiales</taxon>
        <taxon>Phyllobacteriaceae</taxon>
        <taxon>Nitratireductor</taxon>
    </lineage>
</organism>
<dbReference type="Proteomes" id="UP000321389">
    <property type="component" value="Chromosome"/>
</dbReference>
<evidence type="ECO:0000313" key="2">
    <source>
        <dbReference type="Proteomes" id="UP000321389"/>
    </source>
</evidence>
<keyword evidence="2" id="KW-1185">Reference proteome</keyword>
<proteinExistence type="predicted"/>
<name>A0A6H0DYB6_9HYPH</name>
<sequence>MKLRTITFDATCGIATAMLETDRGRDGPRVLVSQPGKPITGKDVKRLLESPRWRRY</sequence>
<reference evidence="1" key="1">
    <citation type="submission" date="2020-04" db="EMBL/GenBank/DDBJ databases">
        <title>Nitratireductor sp. nov. isolated from mangrove soil.</title>
        <authorList>
            <person name="Ye Y."/>
        </authorList>
    </citation>
    <scope>NUCLEOTIDE SEQUENCE</scope>
    <source>
        <strain evidence="1">SY7</strain>
    </source>
</reference>
<dbReference type="EMBL" id="CP042301">
    <property type="protein sequence ID" value="QIS94641.1"/>
    <property type="molecule type" value="Genomic_DNA"/>
</dbReference>